<dbReference type="AlphaFoldDB" id="A0A517YJK1"/>
<dbReference type="PANTHER" id="PTHR43674:SF16">
    <property type="entry name" value="CARBON-NITROGEN FAMILY, PUTATIVE (AFU_ORTHOLOGUE AFUA_5G02350)-RELATED"/>
    <property type="match status" value="1"/>
</dbReference>
<keyword evidence="3" id="KW-0808">Transferase</keyword>
<accession>A0A517YJK1</accession>
<dbReference type="GO" id="GO:0016811">
    <property type="term" value="F:hydrolase activity, acting on carbon-nitrogen (but not peptide) bonds, in linear amides"/>
    <property type="evidence" value="ECO:0007669"/>
    <property type="project" value="TreeGrafter"/>
</dbReference>
<evidence type="ECO:0000313" key="3">
    <source>
        <dbReference type="EMBL" id="QDU30403.1"/>
    </source>
</evidence>
<dbReference type="InterPro" id="IPR036526">
    <property type="entry name" value="C-N_Hydrolase_sf"/>
</dbReference>
<dbReference type="CDD" id="cd07197">
    <property type="entry name" value="nitrilase"/>
    <property type="match status" value="1"/>
</dbReference>
<dbReference type="PROSITE" id="PS50263">
    <property type="entry name" value="CN_HYDROLASE"/>
    <property type="match status" value="1"/>
</dbReference>
<dbReference type="OrthoDB" id="2826359at2"/>
<feature type="domain" description="CN hydrolase" evidence="2">
    <location>
        <begin position="9"/>
        <end position="260"/>
    </location>
</feature>
<evidence type="ECO:0000259" key="2">
    <source>
        <dbReference type="PROSITE" id="PS50263"/>
    </source>
</evidence>
<dbReference type="KEGG" id="aagg:ETAA8_55430"/>
<dbReference type="Proteomes" id="UP000315017">
    <property type="component" value="Chromosome"/>
</dbReference>
<sequence length="297" mass="33312">MPAKSKNRLRVATCQFPVEAEIAKNRRWALKQIEQASAAGADVVHFSECALSGYAGVEFPTIRDLNVDELQAATRDVMAAAKQHGVWVILGSTHYLDLQTKPHNCLYIINAAGEIVDRYDKRFCTGQDGKNPTLDLCHYTPGNRPVTFQIKGITCGVGICYDYRFPELYRELKQLGVQVLFQSFHNARQSVVSDRRYNIWKEIVPATMQCRAAENHFWVSANNSTARPSMWGSFTVQPDGALVHKLPVHKPGVLLTDMQLDHAYFDAAALWRESAMKNTLHSGKLVAHPRSKKVTSL</sequence>
<dbReference type="SUPFAM" id="SSF56317">
    <property type="entry name" value="Carbon-nitrogen hydrolase"/>
    <property type="match status" value="1"/>
</dbReference>
<dbReference type="RefSeq" id="WP_145095797.1">
    <property type="nucleotide sequence ID" value="NZ_CP036274.1"/>
</dbReference>
<reference evidence="3 4" key="1">
    <citation type="submission" date="2019-02" db="EMBL/GenBank/DDBJ databases">
        <title>Deep-cultivation of Planctomycetes and their phenomic and genomic characterization uncovers novel biology.</title>
        <authorList>
            <person name="Wiegand S."/>
            <person name="Jogler M."/>
            <person name="Boedeker C."/>
            <person name="Pinto D."/>
            <person name="Vollmers J."/>
            <person name="Rivas-Marin E."/>
            <person name="Kohn T."/>
            <person name="Peeters S.H."/>
            <person name="Heuer A."/>
            <person name="Rast P."/>
            <person name="Oberbeckmann S."/>
            <person name="Bunk B."/>
            <person name="Jeske O."/>
            <person name="Meyerdierks A."/>
            <person name="Storesund J.E."/>
            <person name="Kallscheuer N."/>
            <person name="Luecker S."/>
            <person name="Lage O.M."/>
            <person name="Pohl T."/>
            <person name="Merkel B.J."/>
            <person name="Hornburger P."/>
            <person name="Mueller R.-W."/>
            <person name="Bruemmer F."/>
            <person name="Labrenz M."/>
            <person name="Spormann A.M."/>
            <person name="Op den Camp H."/>
            <person name="Overmann J."/>
            <person name="Amann R."/>
            <person name="Jetten M.S.M."/>
            <person name="Mascher T."/>
            <person name="Medema M.H."/>
            <person name="Devos D.P."/>
            <person name="Kaster A.-K."/>
            <person name="Ovreas L."/>
            <person name="Rohde M."/>
            <person name="Galperin M.Y."/>
            <person name="Jogler C."/>
        </authorList>
    </citation>
    <scope>NUCLEOTIDE SEQUENCE [LARGE SCALE GENOMIC DNA]</scope>
    <source>
        <strain evidence="3 4">ETA_A8</strain>
    </source>
</reference>
<name>A0A517YJK1_9BACT</name>
<dbReference type="GO" id="GO:0016746">
    <property type="term" value="F:acyltransferase activity"/>
    <property type="evidence" value="ECO:0007669"/>
    <property type="project" value="UniProtKB-KW"/>
</dbReference>
<organism evidence="3 4">
    <name type="scientific">Anatilimnocola aggregata</name>
    <dbReference type="NCBI Taxonomy" id="2528021"/>
    <lineage>
        <taxon>Bacteria</taxon>
        <taxon>Pseudomonadati</taxon>
        <taxon>Planctomycetota</taxon>
        <taxon>Planctomycetia</taxon>
        <taxon>Pirellulales</taxon>
        <taxon>Pirellulaceae</taxon>
        <taxon>Anatilimnocola</taxon>
    </lineage>
</organism>
<evidence type="ECO:0000313" key="4">
    <source>
        <dbReference type="Proteomes" id="UP000315017"/>
    </source>
</evidence>
<dbReference type="EMBL" id="CP036274">
    <property type="protein sequence ID" value="QDU30403.1"/>
    <property type="molecule type" value="Genomic_DNA"/>
</dbReference>
<keyword evidence="4" id="KW-1185">Reference proteome</keyword>
<keyword evidence="3" id="KW-0012">Acyltransferase</keyword>
<proteinExistence type="predicted"/>
<dbReference type="InterPro" id="IPR003010">
    <property type="entry name" value="C-N_Hydrolase"/>
</dbReference>
<dbReference type="Gene3D" id="3.60.110.10">
    <property type="entry name" value="Carbon-nitrogen hydrolase"/>
    <property type="match status" value="1"/>
</dbReference>
<dbReference type="InterPro" id="IPR050345">
    <property type="entry name" value="Aliph_Amidase/BUP"/>
</dbReference>
<protein>
    <submittedName>
        <fullName evidence="3">Apolipoprotein N-acyltransferase</fullName>
    </submittedName>
</protein>
<evidence type="ECO:0000256" key="1">
    <source>
        <dbReference type="ARBA" id="ARBA00022801"/>
    </source>
</evidence>
<dbReference type="Pfam" id="PF00795">
    <property type="entry name" value="CN_hydrolase"/>
    <property type="match status" value="1"/>
</dbReference>
<keyword evidence="1" id="KW-0378">Hydrolase</keyword>
<gene>
    <name evidence="3" type="ORF">ETAA8_55430</name>
</gene>
<keyword evidence="3" id="KW-0449">Lipoprotein</keyword>
<dbReference type="PANTHER" id="PTHR43674">
    <property type="entry name" value="NITRILASE C965.09-RELATED"/>
    <property type="match status" value="1"/>
</dbReference>